<evidence type="ECO:0000256" key="5">
    <source>
        <dbReference type="ARBA" id="ARBA00022692"/>
    </source>
</evidence>
<keyword evidence="14 22" id="KW-0675">Receptor</keyword>
<dbReference type="CDD" id="cd06263">
    <property type="entry name" value="MAM"/>
    <property type="match status" value="1"/>
</dbReference>
<protein>
    <recommendedName>
        <fullName evidence="2">receptor protein-tyrosine kinase</fullName>
        <ecNumber evidence="2">2.7.10.1</ecNumber>
    </recommendedName>
</protein>
<dbReference type="Proteomes" id="UP001623348">
    <property type="component" value="Unassembled WGS sequence"/>
</dbReference>
<dbReference type="InterPro" id="IPR000719">
    <property type="entry name" value="Prot_kinase_dom"/>
</dbReference>
<dbReference type="InterPro" id="IPR001245">
    <property type="entry name" value="Ser-Thr/Tyr_kinase_cat_dom"/>
</dbReference>
<reference evidence="22 23" key="1">
    <citation type="submission" date="2024-06" db="EMBL/GenBank/DDBJ databases">
        <title>The draft genome of Grus japonensis, version 3.</title>
        <authorList>
            <person name="Nabeshima K."/>
            <person name="Suzuki S."/>
            <person name="Onuma M."/>
        </authorList>
    </citation>
    <scope>NUCLEOTIDE SEQUENCE [LARGE SCALE GENOMIC DNA]</scope>
    <source>
        <strain evidence="22 23">451A</strain>
    </source>
</reference>
<evidence type="ECO:0000256" key="8">
    <source>
        <dbReference type="ARBA" id="ARBA00022777"/>
    </source>
</evidence>
<proteinExistence type="predicted"/>
<evidence type="ECO:0000256" key="3">
    <source>
        <dbReference type="ARBA" id="ARBA00022475"/>
    </source>
</evidence>
<dbReference type="EC" id="2.7.10.1" evidence="2"/>
<evidence type="ECO:0000256" key="9">
    <source>
        <dbReference type="ARBA" id="ARBA00022840"/>
    </source>
</evidence>
<comment type="caution">
    <text evidence="22">The sequence shown here is derived from an EMBL/GenBank/DDBJ whole genome shotgun (WGS) entry which is preliminary data.</text>
</comment>
<keyword evidence="12" id="KW-0829">Tyrosine-protein kinase</keyword>
<keyword evidence="13" id="KW-1015">Disulfide bond</keyword>
<evidence type="ECO:0000256" key="11">
    <source>
        <dbReference type="ARBA" id="ARBA00023136"/>
    </source>
</evidence>
<keyword evidence="6" id="KW-0732">Signal</keyword>
<keyword evidence="4" id="KW-0808">Transferase</keyword>
<dbReference type="PROSITE" id="PS50060">
    <property type="entry name" value="MAM_2"/>
    <property type="match status" value="1"/>
</dbReference>
<keyword evidence="7 16" id="KW-0547">Nucleotide-binding</keyword>
<feature type="domain" description="Protein kinase" evidence="19">
    <location>
        <begin position="1033"/>
        <end position="1199"/>
    </location>
</feature>
<evidence type="ECO:0000256" key="13">
    <source>
        <dbReference type="ARBA" id="ARBA00023157"/>
    </source>
</evidence>
<dbReference type="Gene3D" id="3.30.200.20">
    <property type="entry name" value="Phosphorylase Kinase, domain 1"/>
    <property type="match status" value="1"/>
</dbReference>
<dbReference type="PROSITE" id="PS50011">
    <property type="entry name" value="PROTEIN_KINASE_DOM"/>
    <property type="match status" value="1"/>
</dbReference>
<keyword evidence="8 22" id="KW-0418">Kinase</keyword>
<dbReference type="InterPro" id="IPR000477">
    <property type="entry name" value="RT_dom"/>
</dbReference>
<feature type="binding site" evidence="16">
    <location>
        <position position="1067"/>
    </location>
    <ligand>
        <name>ATP</name>
        <dbReference type="ChEBI" id="CHEBI:30616"/>
    </ligand>
</feature>
<gene>
    <name evidence="22" type="ORF">GRJ2_001504700</name>
</gene>
<feature type="domain" description="Reverse transcriptase" evidence="21">
    <location>
        <begin position="1"/>
        <end position="221"/>
    </location>
</feature>
<dbReference type="Pfam" id="PF07714">
    <property type="entry name" value="PK_Tyr_Ser-Thr"/>
    <property type="match status" value="1"/>
</dbReference>
<evidence type="ECO:0000313" key="22">
    <source>
        <dbReference type="EMBL" id="GAB0190394.1"/>
    </source>
</evidence>
<dbReference type="PROSITE" id="PS50878">
    <property type="entry name" value="RT_POL"/>
    <property type="match status" value="1"/>
</dbReference>
<keyword evidence="11 18" id="KW-0472">Membrane</keyword>
<feature type="region of interest" description="Disordered" evidence="17">
    <location>
        <begin position="778"/>
        <end position="802"/>
    </location>
</feature>
<dbReference type="PANTHER" id="PTHR33332">
    <property type="entry name" value="REVERSE TRANSCRIPTASE DOMAIN-CONTAINING PROTEIN"/>
    <property type="match status" value="1"/>
</dbReference>
<evidence type="ECO:0000256" key="16">
    <source>
        <dbReference type="PROSITE-ProRule" id="PRU10141"/>
    </source>
</evidence>
<keyword evidence="10 18" id="KW-1133">Transmembrane helix</keyword>
<feature type="domain" description="MAM" evidence="20">
    <location>
        <begin position="387"/>
        <end position="551"/>
    </location>
</feature>
<dbReference type="GO" id="GO:0005524">
    <property type="term" value="F:ATP binding"/>
    <property type="evidence" value="ECO:0007669"/>
    <property type="project" value="UniProtKB-UniRule"/>
</dbReference>
<evidence type="ECO:0000256" key="7">
    <source>
        <dbReference type="ARBA" id="ARBA00022741"/>
    </source>
</evidence>
<dbReference type="InterPro" id="IPR011009">
    <property type="entry name" value="Kinase-like_dom_sf"/>
</dbReference>
<dbReference type="SUPFAM" id="SSF56672">
    <property type="entry name" value="DNA/RNA polymerases"/>
    <property type="match status" value="1"/>
</dbReference>
<dbReference type="InterPro" id="IPR017441">
    <property type="entry name" value="Protein_kinase_ATP_BS"/>
</dbReference>
<dbReference type="InterPro" id="IPR013320">
    <property type="entry name" value="ConA-like_dom_sf"/>
</dbReference>
<evidence type="ECO:0000256" key="12">
    <source>
        <dbReference type="ARBA" id="ARBA00023137"/>
    </source>
</evidence>
<name>A0ABC9WYA0_GRUJA</name>
<evidence type="ECO:0000259" key="21">
    <source>
        <dbReference type="PROSITE" id="PS50878"/>
    </source>
</evidence>
<keyword evidence="15" id="KW-0325">Glycoprotein</keyword>
<keyword evidence="3" id="KW-1003">Cell membrane</keyword>
<evidence type="ECO:0000256" key="2">
    <source>
        <dbReference type="ARBA" id="ARBA00011902"/>
    </source>
</evidence>
<dbReference type="SMART" id="SM00137">
    <property type="entry name" value="MAM"/>
    <property type="match status" value="1"/>
</dbReference>
<evidence type="ECO:0000256" key="1">
    <source>
        <dbReference type="ARBA" id="ARBA00004251"/>
    </source>
</evidence>
<dbReference type="AlphaFoldDB" id="A0ABC9WYA0"/>
<dbReference type="GO" id="GO:0004714">
    <property type="term" value="F:transmembrane receptor protein tyrosine kinase activity"/>
    <property type="evidence" value="ECO:0007669"/>
    <property type="project" value="UniProtKB-EC"/>
</dbReference>
<dbReference type="SUPFAM" id="SSF56112">
    <property type="entry name" value="Protein kinase-like (PK-like)"/>
    <property type="match status" value="1"/>
</dbReference>
<evidence type="ECO:0000256" key="10">
    <source>
        <dbReference type="ARBA" id="ARBA00022989"/>
    </source>
</evidence>
<dbReference type="Pfam" id="PF00629">
    <property type="entry name" value="MAM"/>
    <property type="match status" value="1"/>
</dbReference>
<feature type="transmembrane region" description="Helical" evidence="18">
    <location>
        <begin position="952"/>
        <end position="978"/>
    </location>
</feature>
<comment type="subcellular location">
    <subcellularLocation>
        <location evidence="1">Cell membrane</location>
        <topology evidence="1">Single-pass type I membrane protein</topology>
    </subcellularLocation>
</comment>
<keyword evidence="9 16" id="KW-0067">ATP-binding</keyword>
<dbReference type="PROSITE" id="PS00107">
    <property type="entry name" value="PROTEIN_KINASE_ATP"/>
    <property type="match status" value="1"/>
</dbReference>
<dbReference type="InterPro" id="IPR000998">
    <property type="entry name" value="MAM_dom"/>
</dbReference>
<evidence type="ECO:0000256" key="18">
    <source>
        <dbReference type="SAM" id="Phobius"/>
    </source>
</evidence>
<keyword evidence="5 18" id="KW-0812">Transmembrane</keyword>
<evidence type="ECO:0000313" key="23">
    <source>
        <dbReference type="Proteomes" id="UP001623348"/>
    </source>
</evidence>
<dbReference type="Gene3D" id="1.10.510.10">
    <property type="entry name" value="Transferase(Phosphotransferase) domain 1"/>
    <property type="match status" value="1"/>
</dbReference>
<keyword evidence="23" id="KW-1185">Reference proteome</keyword>
<dbReference type="InterPro" id="IPR043502">
    <property type="entry name" value="DNA/RNA_pol_sf"/>
</dbReference>
<evidence type="ECO:0000256" key="14">
    <source>
        <dbReference type="ARBA" id="ARBA00023170"/>
    </source>
</evidence>
<dbReference type="Pfam" id="PF12810">
    <property type="entry name" value="ALK_LTK_GRD"/>
    <property type="match status" value="1"/>
</dbReference>
<accession>A0ABC9WYA0</accession>
<dbReference type="EMBL" id="BAAFJT010000005">
    <property type="protein sequence ID" value="GAB0190394.1"/>
    <property type="molecule type" value="Genomic_DNA"/>
</dbReference>
<evidence type="ECO:0000256" key="6">
    <source>
        <dbReference type="ARBA" id="ARBA00022729"/>
    </source>
</evidence>
<dbReference type="Gene3D" id="2.60.120.200">
    <property type="match status" value="1"/>
</dbReference>
<evidence type="ECO:0000259" key="20">
    <source>
        <dbReference type="PROSITE" id="PS50060"/>
    </source>
</evidence>
<dbReference type="GO" id="GO:0005886">
    <property type="term" value="C:plasma membrane"/>
    <property type="evidence" value="ECO:0007669"/>
    <property type="project" value="UniProtKB-SubCell"/>
</dbReference>
<evidence type="ECO:0000256" key="15">
    <source>
        <dbReference type="ARBA" id="ARBA00023180"/>
    </source>
</evidence>
<evidence type="ECO:0000256" key="4">
    <source>
        <dbReference type="ARBA" id="ARBA00022679"/>
    </source>
</evidence>
<sequence>MEQTLLETMLRHMEDKEVIGDSQHTFTKGKLCLTNLVAFYDGVTALVDKGRATDIIYLDLYKAFDAVLHDILFSKLGRHGFDGWTTWWIRNWLDGHNQRVVVNGSMSKWRPVMSGVPQGSVLEPALFNIFVGDMDSGIECILSKFADDTKLCGVVDTLEGRDAIQRDPDRLERWAHANRMKFNRAKCKVLHVGWHNPKHDYRLGEEWIESGPEEKDLGVLIDEKLNMSRQCALAAQKAKRVLGCIKRSVTSRSREVILPLYSALVRPHLEYCIQLWGPQYRRDIELLEMKWKYMMAQIGRIERPFKITLLYSNCGAKEVGVLAVGSLQLRNCFHDKENQDLYVYDKGSTFPCLHGGCVSHLQICEFISDCPAKEQEGVRCDSLPEGSHCSFEEGPCGWMLNETAASPWSIRGFTEMIQDDSFVGSTLQATGGHFLYLRAESNQTSGMAKAYSTSLPASIATEDYQVQFSVHVFGSYNGTVSFSVREEIKGAPKALPMWERAGSWSDHWFLITLPMPVLQNRFQLQLLATWGWNSQADIAIDNITFGLDCFTDGRQPNHFAGKRQYPREISILDEHLLNPLEEPSLPGDTSVVLWWFTTCGASGPHGPTQAQCDSAYKNSNVSVTVEKEGRLRGVQVWRVPTTNRYRISAYGAAGGKGAKNHNKRSHGVFISATFQLEKDELLYILVGQQGEDACPGGNPETQKICLGESSLIEEDYKKKKDPKDWVGGGGGGGGATYIFRQKDGIFEPLLIAAGGGGKAYLKAQDSSLDDVPLEQFENSTAVPGVSGRTGAAGGGGGWQDETLLPQAGKSLLEGGEGGQACPQALTKLQWATSGGFGGGGGACTSGGGGGGYRGGHASDNDDITAGGQDGISFVNPIGEIFLHPLAAMESHGEVEVQIYLNCSHCHSDNCKRDPDTNLPVCQCEMGAVLANDNVTCTVPQGPIPEGHLPLPLLLAVVAVIVVLGMILTCGSLSIIYHLKKQQLEGARARLQSPEYKLSKIRTSAIMTDYNPNYCFAGKAATLSELKEIPRKNISLLRALGHGAFGEVYEGTVVGIAGDPNPLQVAIKTLPEVCSEQDEMDFLMEALIISKFNHQNIVQCIGVSLQTLPRFILLELMAGGDMKSFLRQNRPRVNQPSTLTMQDLLNIARDIACGCKYLEENHFIHRASYYRKGGRAMLPVKWMPPEAFLEGIFTSKTDTW</sequence>
<evidence type="ECO:0000259" key="19">
    <source>
        <dbReference type="PROSITE" id="PS50011"/>
    </source>
</evidence>
<dbReference type="InterPro" id="IPR055163">
    <property type="entry name" value="ALK/LTK-like_GRD"/>
</dbReference>
<dbReference type="SUPFAM" id="SSF49899">
    <property type="entry name" value="Concanavalin A-like lectins/glucanases"/>
    <property type="match status" value="1"/>
</dbReference>
<dbReference type="Pfam" id="PF00078">
    <property type="entry name" value="RVT_1"/>
    <property type="match status" value="1"/>
</dbReference>
<organism evidence="22 23">
    <name type="scientific">Grus japonensis</name>
    <name type="common">Japanese crane</name>
    <name type="synonym">Red-crowned crane</name>
    <dbReference type="NCBI Taxonomy" id="30415"/>
    <lineage>
        <taxon>Eukaryota</taxon>
        <taxon>Metazoa</taxon>
        <taxon>Chordata</taxon>
        <taxon>Craniata</taxon>
        <taxon>Vertebrata</taxon>
        <taxon>Euteleostomi</taxon>
        <taxon>Archelosauria</taxon>
        <taxon>Archosauria</taxon>
        <taxon>Dinosauria</taxon>
        <taxon>Saurischia</taxon>
        <taxon>Theropoda</taxon>
        <taxon>Coelurosauria</taxon>
        <taxon>Aves</taxon>
        <taxon>Neognathae</taxon>
        <taxon>Neoaves</taxon>
        <taxon>Gruiformes</taxon>
        <taxon>Gruidae</taxon>
        <taxon>Grus</taxon>
    </lineage>
</organism>
<evidence type="ECO:0000256" key="17">
    <source>
        <dbReference type="SAM" id="MobiDB-lite"/>
    </source>
</evidence>
<dbReference type="CDD" id="cd01650">
    <property type="entry name" value="RT_nLTR_like"/>
    <property type="match status" value="1"/>
</dbReference>
<dbReference type="FunFam" id="3.30.200.20:FF:000117">
    <property type="entry name" value="Tyrosine-protein kinase receptor"/>
    <property type="match status" value="1"/>
</dbReference>